<dbReference type="InterPro" id="IPR021475">
    <property type="entry name" value="Pants/Emi1-like"/>
</dbReference>
<evidence type="ECO:0000313" key="7">
    <source>
        <dbReference type="RefSeq" id="XP_019832820.2"/>
    </source>
</evidence>
<dbReference type="PANTHER" id="PTHR28052">
    <property type="entry name" value="UPF0545 PROTEIN C22ORF39"/>
    <property type="match status" value="1"/>
</dbReference>
<sequence>MAEGEGWRPPRPCEAYRAEWELCRSAGHFLRHYYVHGERPACGQWRRDLASCREWEERRSAEAQADSLPPGPEGEPRVAGAGPNAVTGILTRNQGTERPHGDTR</sequence>
<comment type="subcellular location">
    <subcellularLocation>
        <location evidence="2">Synaptic cleft</location>
    </subcellularLocation>
</comment>
<comment type="similarity">
    <text evidence="1">Belongs to the UPF0545 family.</text>
</comment>
<evidence type="ECO:0000256" key="2">
    <source>
        <dbReference type="ARBA" id="ARBA00043942"/>
    </source>
</evidence>
<feature type="region of interest" description="Disordered" evidence="5">
    <location>
        <begin position="58"/>
        <end position="104"/>
    </location>
</feature>
<dbReference type="PANTHER" id="PTHR28052:SF1">
    <property type="entry name" value="UPF0545 PROTEIN C22ORF39"/>
    <property type="match status" value="1"/>
</dbReference>
<dbReference type="GO" id="GO:0043083">
    <property type="term" value="C:synaptic cleft"/>
    <property type="evidence" value="ECO:0007669"/>
    <property type="project" value="UniProtKB-SubCell"/>
</dbReference>
<evidence type="ECO:0000256" key="1">
    <source>
        <dbReference type="ARBA" id="ARBA00006412"/>
    </source>
</evidence>
<evidence type="ECO:0000256" key="4">
    <source>
        <dbReference type="ARBA" id="ARBA00044235"/>
    </source>
</evidence>
<evidence type="ECO:0000256" key="3">
    <source>
        <dbReference type="ARBA" id="ARBA00044072"/>
    </source>
</evidence>
<name>A0A6P5D4P4_BOSIN</name>
<accession>A0A6P5D4P4</accession>
<gene>
    <name evidence="7" type="primary">C17H22orf39</name>
</gene>
<reference evidence="7" key="1">
    <citation type="submission" date="2025-08" db="UniProtKB">
        <authorList>
            <consortium name="RefSeq"/>
        </authorList>
    </citation>
    <scope>IDENTIFICATION</scope>
    <source>
        <tissue evidence="7">Blood</tissue>
    </source>
</reference>
<dbReference type="Pfam" id="PF11326">
    <property type="entry name" value="PANTS-like"/>
    <property type="match status" value="1"/>
</dbReference>
<keyword evidence="6" id="KW-1185">Reference proteome</keyword>
<feature type="compositionally biased region" description="Basic and acidic residues" evidence="5">
    <location>
        <begin position="95"/>
        <end position="104"/>
    </location>
</feature>
<proteinExistence type="inferred from homology"/>
<protein>
    <recommendedName>
        <fullName evidence="3">Synaptic plasticity regulator PANTS</fullName>
    </recommendedName>
    <alternativeName>
        <fullName evidence="4">Plasticity-associated neural transcript short</fullName>
    </alternativeName>
</protein>
<dbReference type="CTD" id="515651"/>
<dbReference type="GeneID" id="109571084"/>
<organism evidence="6 7">
    <name type="scientific">Bos indicus</name>
    <name type="common">Zebu</name>
    <dbReference type="NCBI Taxonomy" id="9915"/>
    <lineage>
        <taxon>Eukaryota</taxon>
        <taxon>Metazoa</taxon>
        <taxon>Chordata</taxon>
        <taxon>Craniata</taxon>
        <taxon>Vertebrata</taxon>
        <taxon>Euteleostomi</taxon>
        <taxon>Mammalia</taxon>
        <taxon>Eutheria</taxon>
        <taxon>Laurasiatheria</taxon>
        <taxon>Artiodactyla</taxon>
        <taxon>Ruminantia</taxon>
        <taxon>Pecora</taxon>
        <taxon>Bovidae</taxon>
        <taxon>Bovinae</taxon>
        <taxon>Bos</taxon>
    </lineage>
</organism>
<evidence type="ECO:0000313" key="6">
    <source>
        <dbReference type="Proteomes" id="UP001652663"/>
    </source>
</evidence>
<dbReference type="Proteomes" id="UP001652663">
    <property type="component" value="Chromosome 17"/>
</dbReference>
<evidence type="ECO:0000256" key="5">
    <source>
        <dbReference type="SAM" id="MobiDB-lite"/>
    </source>
</evidence>
<dbReference type="RefSeq" id="XP_019832820.2">
    <property type="nucleotide sequence ID" value="XM_019977261.2"/>
</dbReference>